<evidence type="ECO:0000313" key="9">
    <source>
        <dbReference type="EMBL" id="CAB4836898.1"/>
    </source>
</evidence>
<sequence>MSIAATTTTKATTTEATTPSSFSPSLGLDVALSTGLQFATLPDTSFGIEVTGVRWDVHDPEVVRLLTLALRRNLLLVLRGQPCPSEVQLDAFLRQFGRLVLETEDGAAHYSGHRNQGGPASQMAIESKQYMDRSADNTGSTLYAPGTDGISELVWHNDQSHRPMRKVVSVFEALDVEPGVTPTEYRDLYTAYETLPTSLRTLLENRQVIYFDPRLPSPADMPRLADATHPVFTPHPNTGRRTIYVNDFADRIAGMNRDESDRVLAELRTHIDATAPRLVHQWSTGDLVLWDNIGLQHRRGAVPGGQRRYMRQHGGLAE</sequence>
<comment type="similarity">
    <text evidence="1">Belongs to the TfdA dioxygenase family.</text>
</comment>
<dbReference type="EMBL" id="CAFBMH010000017">
    <property type="protein sequence ID" value="CAB4898696.1"/>
    <property type="molecule type" value="Genomic_DNA"/>
</dbReference>
<dbReference type="GO" id="GO:0005737">
    <property type="term" value="C:cytoplasm"/>
    <property type="evidence" value="ECO:0007669"/>
    <property type="project" value="TreeGrafter"/>
</dbReference>
<dbReference type="Pfam" id="PF02668">
    <property type="entry name" value="TauD"/>
    <property type="match status" value="1"/>
</dbReference>
<keyword evidence="5" id="KW-0408">Iron</keyword>
<organism evidence="8">
    <name type="scientific">freshwater metagenome</name>
    <dbReference type="NCBI Taxonomy" id="449393"/>
    <lineage>
        <taxon>unclassified sequences</taxon>
        <taxon>metagenomes</taxon>
        <taxon>ecological metagenomes</taxon>
    </lineage>
</organism>
<feature type="region of interest" description="Disordered" evidence="6">
    <location>
        <begin position="1"/>
        <end position="23"/>
    </location>
</feature>
<dbReference type="InterPro" id="IPR051323">
    <property type="entry name" value="AtsK-like"/>
</dbReference>
<keyword evidence="2" id="KW-0479">Metal-binding</keyword>
<evidence type="ECO:0000256" key="3">
    <source>
        <dbReference type="ARBA" id="ARBA00022964"/>
    </source>
</evidence>
<dbReference type="SUPFAM" id="SSF51197">
    <property type="entry name" value="Clavaminate synthase-like"/>
    <property type="match status" value="1"/>
</dbReference>
<protein>
    <submittedName>
        <fullName evidence="8">Unannotated protein</fullName>
    </submittedName>
</protein>
<feature type="domain" description="TauD/TfdA-like" evidence="7">
    <location>
        <begin position="46"/>
        <end position="311"/>
    </location>
</feature>
<gene>
    <name evidence="8" type="ORF">UFOPK2754_01830</name>
    <name evidence="9" type="ORF">UFOPK3139_03344</name>
    <name evidence="10" type="ORF">UFOPK3543_00735</name>
</gene>
<proteinExistence type="inferred from homology"/>
<evidence type="ECO:0000256" key="5">
    <source>
        <dbReference type="ARBA" id="ARBA00023004"/>
    </source>
</evidence>
<reference evidence="8" key="1">
    <citation type="submission" date="2020-05" db="EMBL/GenBank/DDBJ databases">
        <authorList>
            <person name="Chiriac C."/>
            <person name="Salcher M."/>
            <person name="Ghai R."/>
            <person name="Kavagutti S V."/>
        </authorList>
    </citation>
    <scope>NUCLEOTIDE SEQUENCE</scope>
</reference>
<keyword evidence="4" id="KW-0560">Oxidoreductase</keyword>
<evidence type="ECO:0000313" key="8">
    <source>
        <dbReference type="EMBL" id="CAB4751432.1"/>
    </source>
</evidence>
<evidence type="ECO:0000313" key="10">
    <source>
        <dbReference type="EMBL" id="CAB4898696.1"/>
    </source>
</evidence>
<feature type="compositionally biased region" description="Low complexity" evidence="6">
    <location>
        <begin position="1"/>
        <end position="18"/>
    </location>
</feature>
<evidence type="ECO:0000256" key="2">
    <source>
        <dbReference type="ARBA" id="ARBA00022723"/>
    </source>
</evidence>
<dbReference type="GO" id="GO:0046872">
    <property type="term" value="F:metal ion binding"/>
    <property type="evidence" value="ECO:0007669"/>
    <property type="project" value="UniProtKB-KW"/>
</dbReference>
<dbReference type="PANTHER" id="PTHR30468:SF1">
    <property type="entry name" value="ALPHA-KETOGLUTARATE-DEPENDENT SULFONATE DIOXYGENASE"/>
    <property type="match status" value="1"/>
</dbReference>
<evidence type="ECO:0000256" key="4">
    <source>
        <dbReference type="ARBA" id="ARBA00023002"/>
    </source>
</evidence>
<dbReference type="InterPro" id="IPR003819">
    <property type="entry name" value="TauD/TfdA-like"/>
</dbReference>
<dbReference type="PANTHER" id="PTHR30468">
    <property type="entry name" value="ALPHA-KETOGLUTARATE-DEPENDENT SULFONATE DIOXYGENASE"/>
    <property type="match status" value="1"/>
</dbReference>
<dbReference type="Gene3D" id="3.60.130.10">
    <property type="entry name" value="Clavaminate synthase-like"/>
    <property type="match status" value="1"/>
</dbReference>
<accession>A0A6J6TV01</accession>
<dbReference type="GO" id="GO:0006790">
    <property type="term" value="P:sulfur compound metabolic process"/>
    <property type="evidence" value="ECO:0007669"/>
    <property type="project" value="TreeGrafter"/>
</dbReference>
<name>A0A6J6TV01_9ZZZZ</name>
<dbReference type="GO" id="GO:0000908">
    <property type="term" value="F:taurine dioxygenase activity"/>
    <property type="evidence" value="ECO:0007669"/>
    <property type="project" value="TreeGrafter"/>
</dbReference>
<evidence type="ECO:0000256" key="1">
    <source>
        <dbReference type="ARBA" id="ARBA00005896"/>
    </source>
</evidence>
<dbReference type="InterPro" id="IPR042098">
    <property type="entry name" value="TauD-like_sf"/>
</dbReference>
<dbReference type="AlphaFoldDB" id="A0A6J6TV01"/>
<dbReference type="EMBL" id="CAEZYR010000066">
    <property type="protein sequence ID" value="CAB4751432.1"/>
    <property type="molecule type" value="Genomic_DNA"/>
</dbReference>
<dbReference type="EMBL" id="CAFABA010000259">
    <property type="protein sequence ID" value="CAB4836898.1"/>
    <property type="molecule type" value="Genomic_DNA"/>
</dbReference>
<evidence type="ECO:0000259" key="7">
    <source>
        <dbReference type="Pfam" id="PF02668"/>
    </source>
</evidence>
<evidence type="ECO:0000256" key="6">
    <source>
        <dbReference type="SAM" id="MobiDB-lite"/>
    </source>
</evidence>
<keyword evidence="3" id="KW-0223">Dioxygenase</keyword>